<sequence>MRNGFLPPVQEKVLTVFLRDKDKQWFVNELIRKTKEYPNAIHYALVALEKNNYLKSKIINNRRFYSLNYDNSLLMNIEDILVKKGFLKDSTKVEELASPWTKLLNREASLAFQFEVPLVNRDILPKIIHHSIGNFWYNGITYGVYYKKNDLKLLAAAVEKKVRSDKYFVKQNIKGCYVLGKKLLKDSQIDNHQNLAKMNNKNLLIFFTRFRRSYQTFMQYLMYPHLIERYFVEVIKKDLLLILQKQHKETELAEILSRLTHPVYHEIEEQIEMLEVAREIQIHGDTPQTKELIKALHHKYLWQPFFTVNAKPLSFDYYKDAIDVLAKSKIPLQDEIKKIKKEQDKRKVELKKTLKKINTSLHLNNFVEILQSYMYLRTYRKNIISKAHFLHLPLIKEITRRMNVEDSFGLISYQEMADYLAKGKQLPKRIVNKRKEGWAIIAESGFVEVISGKGEVLEVMERFQIGMLPIIPPANRIIRGMPACQGNVIGTIRIVKDKSEFAKIKQGDILVTHMTTPDFVPLLNKVIGIITDEGGVTCHAAIISREYGLPCIVGTGNATKIMQDGDQVELNAYTGVIKIYEHEVKTGENTLIKGKTLYKGKVSGSVVKIESDKDLKKVTLDSIIVSNSITPQFLSALYKVKGCIVDEYSLTSHAYLYTNTLRIPAIGGTKIASKVLKNGDNILLDATSGSVEIKK</sequence>
<gene>
    <name evidence="5" type="ORF">A3F60_00200</name>
</gene>
<comment type="similarity">
    <text evidence="1">Belongs to the PEP-utilizing enzyme family.</text>
</comment>
<dbReference type="InterPro" id="IPR036637">
    <property type="entry name" value="Phosphohistidine_dom_sf"/>
</dbReference>
<dbReference type="Gene3D" id="3.50.30.10">
    <property type="entry name" value="Phosphohistidine domain"/>
    <property type="match status" value="2"/>
</dbReference>
<reference evidence="5 6" key="1">
    <citation type="journal article" date="2016" name="Nat. Commun.">
        <title>Thousands of microbial genomes shed light on interconnected biogeochemical processes in an aquifer system.</title>
        <authorList>
            <person name="Anantharaman K."/>
            <person name="Brown C.T."/>
            <person name="Hug L.A."/>
            <person name="Sharon I."/>
            <person name="Castelle C.J."/>
            <person name="Probst A.J."/>
            <person name="Thomas B.C."/>
            <person name="Singh A."/>
            <person name="Wilkins M.J."/>
            <person name="Karaoz U."/>
            <person name="Brodie E.L."/>
            <person name="Williams K.H."/>
            <person name="Hubbard S.S."/>
            <person name="Banfield J.F."/>
        </authorList>
    </citation>
    <scope>NUCLEOTIDE SEQUENCE [LARGE SCALE GENOMIC DNA]</scope>
</reference>
<evidence type="ECO:0000256" key="2">
    <source>
        <dbReference type="ARBA" id="ARBA00022741"/>
    </source>
</evidence>
<feature type="domain" description="PEP-utilising enzyme mobile" evidence="4">
    <location>
        <begin position="504"/>
        <end position="575"/>
    </location>
</feature>
<keyword evidence="3" id="KW-0067">ATP-binding</keyword>
<name>A0A1F7I2F3_9BACT</name>
<protein>
    <recommendedName>
        <fullName evidence="4">PEP-utilising enzyme mobile domain-containing protein</fullName>
    </recommendedName>
</protein>
<dbReference type="PROSITE" id="PS00370">
    <property type="entry name" value="PEP_ENZYMES_PHOS_SITE"/>
    <property type="match status" value="1"/>
</dbReference>
<feature type="domain" description="PEP-utilising enzyme mobile" evidence="4">
    <location>
        <begin position="621"/>
        <end position="689"/>
    </location>
</feature>
<keyword evidence="2" id="KW-0547">Nucleotide-binding</keyword>
<dbReference type="SUPFAM" id="SSF52009">
    <property type="entry name" value="Phosphohistidine domain"/>
    <property type="match status" value="2"/>
</dbReference>
<comment type="caution">
    <text evidence="5">The sequence shown here is derived from an EMBL/GenBank/DDBJ whole genome shotgun (WGS) entry which is preliminary data.</text>
</comment>
<dbReference type="PANTHER" id="PTHR43030:SF1">
    <property type="entry name" value="PHOSPHOENOLPYRUVATE SYNTHASE"/>
    <property type="match status" value="1"/>
</dbReference>
<dbReference type="GO" id="GO:0008986">
    <property type="term" value="F:pyruvate, water dikinase activity"/>
    <property type="evidence" value="ECO:0007669"/>
    <property type="project" value="InterPro"/>
</dbReference>
<dbReference type="PANTHER" id="PTHR43030">
    <property type="entry name" value="PHOSPHOENOLPYRUVATE SYNTHASE"/>
    <property type="match status" value="1"/>
</dbReference>
<dbReference type="GO" id="GO:0005524">
    <property type="term" value="F:ATP binding"/>
    <property type="evidence" value="ECO:0007669"/>
    <property type="project" value="UniProtKB-KW"/>
</dbReference>
<dbReference type="AlphaFoldDB" id="A0A1F7I2F3"/>
<evidence type="ECO:0000313" key="6">
    <source>
        <dbReference type="Proteomes" id="UP000178853"/>
    </source>
</evidence>
<evidence type="ECO:0000256" key="3">
    <source>
        <dbReference type="ARBA" id="ARBA00022840"/>
    </source>
</evidence>
<proteinExistence type="inferred from homology"/>
<evidence type="ECO:0000256" key="1">
    <source>
        <dbReference type="ARBA" id="ARBA00007837"/>
    </source>
</evidence>
<dbReference type="InterPro" id="IPR008279">
    <property type="entry name" value="PEP-util_enz_mobile_dom"/>
</dbReference>
<dbReference type="Proteomes" id="UP000178853">
    <property type="component" value="Unassembled WGS sequence"/>
</dbReference>
<dbReference type="EMBL" id="MGAA01000017">
    <property type="protein sequence ID" value="OGK37537.1"/>
    <property type="molecule type" value="Genomic_DNA"/>
</dbReference>
<organism evidence="5 6">
    <name type="scientific">Candidatus Roizmanbacteria bacterium RIFCSPHIGHO2_12_FULL_39_8</name>
    <dbReference type="NCBI Taxonomy" id="1802050"/>
    <lineage>
        <taxon>Bacteria</taxon>
        <taxon>Candidatus Roizmaniibacteriota</taxon>
    </lineage>
</organism>
<dbReference type="Pfam" id="PF00391">
    <property type="entry name" value="PEP-utilizers"/>
    <property type="match status" value="2"/>
</dbReference>
<dbReference type="InterPro" id="IPR018274">
    <property type="entry name" value="PEP_util_AS"/>
</dbReference>
<evidence type="ECO:0000259" key="4">
    <source>
        <dbReference type="Pfam" id="PF00391"/>
    </source>
</evidence>
<evidence type="ECO:0000313" key="5">
    <source>
        <dbReference type="EMBL" id="OGK37537.1"/>
    </source>
</evidence>
<accession>A0A1F7I2F3</accession>
<dbReference type="InterPro" id="IPR006319">
    <property type="entry name" value="PEP_synth"/>
</dbReference>